<comment type="caution">
    <text evidence="1">The sequence shown here is derived from an EMBL/GenBank/DDBJ whole genome shotgun (WGS) entry which is preliminary data.</text>
</comment>
<protein>
    <submittedName>
        <fullName evidence="1">Uncharacterized protein</fullName>
    </submittedName>
</protein>
<reference evidence="1 2" key="1">
    <citation type="submission" date="2020-05" db="EMBL/GenBank/DDBJ databases">
        <title>MicrobeNet Type strains.</title>
        <authorList>
            <person name="Nicholson A.C."/>
        </authorList>
    </citation>
    <scope>NUCLEOTIDE SEQUENCE [LARGE SCALE GENOMIC DNA]</scope>
    <source>
        <strain evidence="1 2">CCUG 46604</strain>
    </source>
</reference>
<gene>
    <name evidence="1" type="ORF">HLA91_01565</name>
</gene>
<organism evidence="1 2">
    <name type="scientific">Brevibacterium luteolum</name>
    <dbReference type="NCBI Taxonomy" id="199591"/>
    <lineage>
        <taxon>Bacteria</taxon>
        <taxon>Bacillati</taxon>
        <taxon>Actinomycetota</taxon>
        <taxon>Actinomycetes</taxon>
        <taxon>Micrococcales</taxon>
        <taxon>Brevibacteriaceae</taxon>
        <taxon>Brevibacterium</taxon>
    </lineage>
</organism>
<evidence type="ECO:0000313" key="2">
    <source>
        <dbReference type="Proteomes" id="UP000549517"/>
    </source>
</evidence>
<sequence length="99" mass="10846">MPHRTVDLHVERRKRRGRTGLATARALAAGTRLDIDTRLLDARLGGMELANRMPAAGEAHTLTQGVEALLIGDAAQRLLSGPLSKRCDFRQSAHVLLRQ</sequence>
<dbReference type="EMBL" id="JABEMC010000001">
    <property type="protein sequence ID" value="NNG78067.1"/>
    <property type="molecule type" value="Genomic_DNA"/>
</dbReference>
<evidence type="ECO:0000313" key="1">
    <source>
        <dbReference type="EMBL" id="NNG78067.1"/>
    </source>
</evidence>
<dbReference type="Proteomes" id="UP000549517">
    <property type="component" value="Unassembled WGS sequence"/>
</dbReference>
<dbReference type="RefSeq" id="WP_170273246.1">
    <property type="nucleotide sequence ID" value="NZ_BAAAKH010000002.1"/>
</dbReference>
<accession>A0A849AN74</accession>
<dbReference type="AlphaFoldDB" id="A0A849AN74"/>
<proteinExistence type="predicted"/>
<name>A0A849AN74_9MICO</name>